<gene>
    <name evidence="15" type="ORF">BUALT_Bualt15G0136400</name>
</gene>
<keyword evidence="4" id="KW-0813">Transport</keyword>
<evidence type="ECO:0000256" key="1">
    <source>
        <dbReference type="ARBA" id="ARBA00004396"/>
    </source>
</evidence>
<proteinExistence type="inferred from homology"/>
<comment type="similarity">
    <text evidence="3">Belongs to the plastid outer envelope porin OEP21 (TC 1.B.29) family.</text>
</comment>
<evidence type="ECO:0000256" key="8">
    <source>
        <dbReference type="ARBA" id="ARBA00022692"/>
    </source>
</evidence>
<keyword evidence="9" id="KW-1002">Plastid outer membrane</keyword>
<evidence type="ECO:0000256" key="9">
    <source>
        <dbReference type="ARBA" id="ARBA00022805"/>
    </source>
</evidence>
<keyword evidence="16" id="KW-1185">Reference proteome</keyword>
<dbReference type="GO" id="GO:0044070">
    <property type="term" value="P:regulation of monoatomic anion transport"/>
    <property type="evidence" value="ECO:0007669"/>
    <property type="project" value="InterPro"/>
</dbReference>
<dbReference type="GO" id="GO:0046930">
    <property type="term" value="C:pore complex"/>
    <property type="evidence" value="ECO:0007669"/>
    <property type="project" value="UniProtKB-KW"/>
</dbReference>
<organism evidence="15 16">
    <name type="scientific">Buddleja alternifolia</name>
    <dbReference type="NCBI Taxonomy" id="168488"/>
    <lineage>
        <taxon>Eukaryota</taxon>
        <taxon>Viridiplantae</taxon>
        <taxon>Streptophyta</taxon>
        <taxon>Embryophyta</taxon>
        <taxon>Tracheophyta</taxon>
        <taxon>Spermatophyta</taxon>
        <taxon>Magnoliopsida</taxon>
        <taxon>eudicotyledons</taxon>
        <taxon>Gunneridae</taxon>
        <taxon>Pentapetalae</taxon>
        <taxon>asterids</taxon>
        <taxon>lamiids</taxon>
        <taxon>Lamiales</taxon>
        <taxon>Scrophulariaceae</taxon>
        <taxon>Buddlejeae</taxon>
        <taxon>Buddleja</taxon>
    </lineage>
</organism>
<dbReference type="InterPro" id="IPR034575">
    <property type="entry name" value="OEP21"/>
</dbReference>
<dbReference type="GO" id="GO:0008308">
    <property type="term" value="F:voltage-gated monoatomic anion channel activity"/>
    <property type="evidence" value="ECO:0007669"/>
    <property type="project" value="InterPro"/>
</dbReference>
<evidence type="ECO:0000256" key="6">
    <source>
        <dbReference type="ARBA" id="ARBA00022528"/>
    </source>
</evidence>
<comment type="function">
    <text evidence="13">Voltage-dependent rectifying anion channel that facilitates the translocation between chloroplast and cytoplasm of phosphorylated carbohydrates such as triosephosphate, 3-phosphoglycerate and inorganic phosphate (Pi) depending of ATP to triosephosphate ratio in the plastidial intermembrane space; in high triosephosphate/ATP conditions (e.g. photosynthesis), export of triosphosphate from chloroplast (outward rectifying channels), but in high ATP/triosephosphate conditions (e.g. dark phase), import of phosphosolutes (inward rectifying channels).</text>
</comment>
<protein>
    <submittedName>
        <fullName evidence="15">Uncharacterized protein</fullName>
    </submittedName>
</protein>
<evidence type="ECO:0000256" key="14">
    <source>
        <dbReference type="SAM" id="MobiDB-lite"/>
    </source>
</evidence>
<evidence type="ECO:0000256" key="13">
    <source>
        <dbReference type="ARBA" id="ARBA00024941"/>
    </source>
</evidence>
<sequence>MAEGRPEEKSISSGGDSISNKSISNGGGDSISNKSISNGGGDSNSNKSISNGGGDSNSNKSAPPPRIHTKEKSVRYGGDSNCLRIHTKEKFPIFSNSLFQLNGELNLGIGAPYIKAMTKHSSSDTSTRLGVGVEYCRDKKIRYNVRGKKVFPVTADGLIGLNIKGRYDAVHDFREINFIGAAELTWKIFNANKERDLWLKFGFDVTNMIPYFQIRQYKWTFNANENHRWEVRYDL</sequence>
<evidence type="ECO:0000313" key="16">
    <source>
        <dbReference type="Proteomes" id="UP000826271"/>
    </source>
</evidence>
<dbReference type="EMBL" id="WHWC01000015">
    <property type="protein sequence ID" value="KAG8369294.1"/>
    <property type="molecule type" value="Genomic_DNA"/>
</dbReference>
<name>A0AAV6WGV7_9LAMI</name>
<evidence type="ECO:0000313" key="15">
    <source>
        <dbReference type="EMBL" id="KAG8369294.1"/>
    </source>
</evidence>
<dbReference type="AlphaFoldDB" id="A0AAV6WGV7"/>
<dbReference type="GO" id="GO:0009707">
    <property type="term" value="C:chloroplast outer membrane"/>
    <property type="evidence" value="ECO:0007669"/>
    <property type="project" value="UniProtKB-SubCell"/>
</dbReference>
<keyword evidence="5" id="KW-1134">Transmembrane beta strand</keyword>
<keyword evidence="6" id="KW-0150">Chloroplast</keyword>
<dbReference type="GO" id="GO:0034426">
    <property type="term" value="C:etioplast membrane"/>
    <property type="evidence" value="ECO:0007669"/>
    <property type="project" value="UniProtKB-SubCell"/>
</dbReference>
<evidence type="ECO:0000256" key="10">
    <source>
        <dbReference type="ARBA" id="ARBA00023065"/>
    </source>
</evidence>
<keyword evidence="7" id="KW-0934">Plastid</keyword>
<comment type="caution">
    <text evidence="15">The sequence shown here is derived from an EMBL/GenBank/DDBJ whole genome shotgun (WGS) entry which is preliminary data.</text>
</comment>
<evidence type="ECO:0000256" key="5">
    <source>
        <dbReference type="ARBA" id="ARBA00022452"/>
    </source>
</evidence>
<evidence type="ECO:0000256" key="7">
    <source>
        <dbReference type="ARBA" id="ARBA00022640"/>
    </source>
</evidence>
<keyword evidence="8" id="KW-0812">Transmembrane</keyword>
<feature type="region of interest" description="Disordered" evidence="14">
    <location>
        <begin position="1"/>
        <end position="75"/>
    </location>
</feature>
<keyword evidence="12" id="KW-0472">Membrane</keyword>
<keyword evidence="11" id="KW-0626">Porin</keyword>
<evidence type="ECO:0000256" key="4">
    <source>
        <dbReference type="ARBA" id="ARBA00022448"/>
    </source>
</evidence>
<keyword evidence="10" id="KW-0406">Ion transport</keyword>
<reference evidence="15" key="1">
    <citation type="submission" date="2019-10" db="EMBL/GenBank/DDBJ databases">
        <authorList>
            <person name="Zhang R."/>
            <person name="Pan Y."/>
            <person name="Wang J."/>
            <person name="Ma R."/>
            <person name="Yu S."/>
        </authorList>
    </citation>
    <scope>NUCLEOTIDE SEQUENCE</scope>
    <source>
        <strain evidence="15">LA-IB0</strain>
        <tissue evidence="15">Leaf</tissue>
    </source>
</reference>
<evidence type="ECO:0000256" key="11">
    <source>
        <dbReference type="ARBA" id="ARBA00023114"/>
    </source>
</evidence>
<evidence type="ECO:0000256" key="2">
    <source>
        <dbReference type="ARBA" id="ARBA00004441"/>
    </source>
</evidence>
<accession>A0AAV6WGV7</accession>
<feature type="compositionally biased region" description="Basic and acidic residues" evidence="14">
    <location>
        <begin position="1"/>
        <end position="10"/>
    </location>
</feature>
<feature type="compositionally biased region" description="Low complexity" evidence="14">
    <location>
        <begin position="11"/>
        <end position="61"/>
    </location>
</feature>
<dbReference type="PANTHER" id="PTHR35993:SF1">
    <property type="entry name" value="OUTER ENVELOPE PORE PROTEIN 21B, CHLOROPLASTIC"/>
    <property type="match status" value="1"/>
</dbReference>
<dbReference type="GO" id="GO:0015288">
    <property type="term" value="F:porin activity"/>
    <property type="evidence" value="ECO:0007669"/>
    <property type="project" value="UniProtKB-KW"/>
</dbReference>
<evidence type="ECO:0000256" key="3">
    <source>
        <dbReference type="ARBA" id="ARBA00009945"/>
    </source>
</evidence>
<dbReference type="Proteomes" id="UP000826271">
    <property type="component" value="Unassembled WGS sequence"/>
</dbReference>
<dbReference type="PANTHER" id="PTHR35993">
    <property type="entry name" value="OUTER ENVELOPE PORE PROTEIN 21B, CHLOROPLASTIC"/>
    <property type="match status" value="1"/>
</dbReference>
<comment type="subcellular location">
    <subcellularLocation>
        <location evidence="1">Plastid</location>
        <location evidence="1">Chloroplast outer membrane</location>
        <topology evidence="1">Multi-pass membrane protein</topology>
    </subcellularLocation>
    <subcellularLocation>
        <location evidence="2">Plastid</location>
        <location evidence="2">Etioplast membrane</location>
        <topology evidence="2">Multi-pass membrane protein</topology>
    </subcellularLocation>
</comment>
<evidence type="ECO:0000256" key="12">
    <source>
        <dbReference type="ARBA" id="ARBA00023136"/>
    </source>
</evidence>